<dbReference type="SUPFAM" id="SSF48652">
    <property type="entry name" value="Tetraspanin"/>
    <property type="match status" value="1"/>
</dbReference>
<dbReference type="GO" id="GO:0016020">
    <property type="term" value="C:membrane"/>
    <property type="evidence" value="ECO:0007669"/>
    <property type="project" value="InterPro"/>
</dbReference>
<feature type="transmembrane region" description="Helical" evidence="2">
    <location>
        <begin position="95"/>
        <end position="115"/>
    </location>
</feature>
<reference evidence="3" key="1">
    <citation type="journal article" date="2020" name="Stud. Mycol.">
        <title>101 Dothideomycetes genomes: a test case for predicting lifestyles and emergence of pathogens.</title>
        <authorList>
            <person name="Haridas S."/>
            <person name="Albert R."/>
            <person name="Binder M."/>
            <person name="Bloem J."/>
            <person name="Labutti K."/>
            <person name="Salamov A."/>
            <person name="Andreopoulos B."/>
            <person name="Baker S."/>
            <person name="Barry K."/>
            <person name="Bills G."/>
            <person name="Bluhm B."/>
            <person name="Cannon C."/>
            <person name="Castanera R."/>
            <person name="Culley D."/>
            <person name="Daum C."/>
            <person name="Ezra D."/>
            <person name="Gonzalez J."/>
            <person name="Henrissat B."/>
            <person name="Kuo A."/>
            <person name="Liang C."/>
            <person name="Lipzen A."/>
            <person name="Lutzoni F."/>
            <person name="Magnuson J."/>
            <person name="Mondo S."/>
            <person name="Nolan M."/>
            <person name="Ohm R."/>
            <person name="Pangilinan J."/>
            <person name="Park H.-J."/>
            <person name="Ramirez L."/>
            <person name="Alfaro M."/>
            <person name="Sun H."/>
            <person name="Tritt A."/>
            <person name="Yoshinaga Y."/>
            <person name="Zwiers L.-H."/>
            <person name="Turgeon B."/>
            <person name="Goodwin S."/>
            <person name="Spatafora J."/>
            <person name="Crous P."/>
            <person name="Grigoriev I."/>
        </authorList>
    </citation>
    <scope>NUCLEOTIDE SEQUENCE</scope>
    <source>
        <strain evidence="3">CBS 122681</strain>
    </source>
</reference>
<dbReference type="AlphaFoldDB" id="A0A6A6TAQ8"/>
<keyword evidence="4" id="KW-1185">Reference proteome</keyword>
<feature type="transmembrane region" description="Helical" evidence="2">
    <location>
        <begin position="62"/>
        <end position="83"/>
    </location>
</feature>
<keyword evidence="2" id="KW-1133">Transmembrane helix</keyword>
<evidence type="ECO:0008006" key="5">
    <source>
        <dbReference type="Google" id="ProtNLM"/>
    </source>
</evidence>
<keyword evidence="2" id="KW-0812">Transmembrane</keyword>
<feature type="region of interest" description="Disordered" evidence="1">
    <location>
        <begin position="333"/>
        <end position="356"/>
    </location>
</feature>
<evidence type="ECO:0000256" key="1">
    <source>
        <dbReference type="SAM" id="MobiDB-lite"/>
    </source>
</evidence>
<proteinExistence type="predicted"/>
<keyword evidence="2" id="KW-0472">Membrane</keyword>
<evidence type="ECO:0000256" key="2">
    <source>
        <dbReference type="SAM" id="Phobius"/>
    </source>
</evidence>
<gene>
    <name evidence="3" type="ORF">K491DRAFT_692484</name>
</gene>
<evidence type="ECO:0000313" key="4">
    <source>
        <dbReference type="Proteomes" id="UP000799324"/>
    </source>
</evidence>
<dbReference type="EMBL" id="MU004342">
    <property type="protein sequence ID" value="KAF2655988.1"/>
    <property type="molecule type" value="Genomic_DNA"/>
</dbReference>
<dbReference type="InterPro" id="IPR008952">
    <property type="entry name" value="Tetraspanin_EC2_sf"/>
</dbReference>
<evidence type="ECO:0000313" key="3">
    <source>
        <dbReference type="EMBL" id="KAF2655988.1"/>
    </source>
</evidence>
<dbReference type="OrthoDB" id="71600at2759"/>
<accession>A0A6A6TAQ8</accession>
<protein>
    <recommendedName>
        <fullName evidence="5">Tetraspanin Tsp3</fullName>
    </recommendedName>
</protein>
<name>A0A6A6TAQ8_9PLEO</name>
<organism evidence="3 4">
    <name type="scientific">Lophiostoma macrostomum CBS 122681</name>
    <dbReference type="NCBI Taxonomy" id="1314788"/>
    <lineage>
        <taxon>Eukaryota</taxon>
        <taxon>Fungi</taxon>
        <taxon>Dikarya</taxon>
        <taxon>Ascomycota</taxon>
        <taxon>Pezizomycotina</taxon>
        <taxon>Dothideomycetes</taxon>
        <taxon>Pleosporomycetidae</taxon>
        <taxon>Pleosporales</taxon>
        <taxon>Lophiostomataceae</taxon>
        <taxon>Lophiostoma</taxon>
    </lineage>
</organism>
<feature type="transmembrane region" description="Helical" evidence="2">
    <location>
        <begin position="239"/>
        <end position="259"/>
    </location>
</feature>
<dbReference type="Proteomes" id="UP000799324">
    <property type="component" value="Unassembled WGS sequence"/>
</dbReference>
<feature type="transmembrane region" description="Helical" evidence="2">
    <location>
        <begin position="136"/>
        <end position="161"/>
    </location>
</feature>
<sequence>MRAIDLPLLWNTAFLECHLRHYLSNALPPRVKLEERPFSVAWTYPRSTKHSFASMPYSRKQVVTCASIVYLILVTALAGYAASRASVLSLPISDALRGLTAALPVVAGLLLEAGYDFTRYQERKRRLPRGETTRPPLVIIANTIIFIYSSVVITLLGTYAAPPSELGCKLDRQWRLLFSHKDDEAIRTIQDTLKCCGYVNSHDQAWPFPDKSHNIHACENAFGRTRGCLELWRGEEQRIAGILMAVVALVFVWQVAIIATPTSQESWLHQVVPNSVSRLIADEEQDSNGPRRAIDYLPSVGPYRDSTVREVSDDDEEEGTVRRTLEAGVQQVRSVFPGGEDEEHHDAPTENTWART</sequence>